<dbReference type="Gene3D" id="3.30.565.10">
    <property type="entry name" value="Histidine kinase-like ATPase, C-terminal domain"/>
    <property type="match status" value="1"/>
</dbReference>
<evidence type="ECO:0000259" key="11">
    <source>
        <dbReference type="PROSITE" id="PS50113"/>
    </source>
</evidence>
<dbReference type="Proteomes" id="UP000033140">
    <property type="component" value="Unassembled WGS sequence"/>
</dbReference>
<dbReference type="SUPFAM" id="SSF47384">
    <property type="entry name" value="Homodimeric domain of signal transducing histidine kinase"/>
    <property type="match status" value="1"/>
</dbReference>
<dbReference type="OMA" id="AMCNLIM"/>
<keyword evidence="13" id="KW-1185">Reference proteome</keyword>
<dbReference type="PROSITE" id="PS50112">
    <property type="entry name" value="PAS"/>
    <property type="match status" value="1"/>
</dbReference>
<sequence>MLLHWPETRICYIASNDDEHDLSVKREELEEVTAVQKLTGGSSFAAQCIARHTVHPSNVTIQKNLEQIIDPCMDADVHLQPRERLRGLSVISYLEVLPTPAYVTGCGGDVRVIWRNPVYEMEIGTGDTLPVTMDERGPGDGYVWTHVPVEGMFIVSTSVRSQSSSASTSSISTSELVVSTAPTTPAAVDDDWTRLWDNQCLGGSNAAKLQSAYQKHVQCLREANWKHVGPTHIWPQNLRMLTSLVLACPFPCALYWGPQHSIFYNAAYIPLTGDRHPDMLGKSYIEGWPELWEFVKDTFGRAFQGEAVHKDDDMLFMNRLGFVEETYFSWSIVPIRDENGEVCGLLNPAFEGTRRVIAARRLHTLRELGSKIASVKSVEEFWEAVKAGVDDNKRDIPILVTYSIKATPGEQTKHAKFEFTRECVVGLPEDHGCIPPKLTLETKEDVEYSDITFERQIFEAFLTHESVVVDDLRKLTGDIPSRGWGDPVRKVIVSPVIASEYDIPLAVTVLALNPRRPYNEDYRTFIELLGRSFVTGLASARLVEEELRHAKQEIERREEVEQLLVRRTKELRLSEGRFGRMAEGSPAGIFIADATGHVTFVNEAWYEFSQFPKDKDPDHWLDSVHPEDKYRLQEFWDQLLSGGKAEAEFRWVVEKNGYERWCVAAGTPELDDEGHVLNVLGVCLDISERKRHEALQKRIAEEALESKRQQEYFIDMTSHELRNPLSAIIQLCDLVADMLHRLQKGATLRHAPAEIHQDIAESDEAIKTITLCTSHMKRIIDDTLTLSKLDSSLLLVTPVDCQPLKKVKSVLKMFEAEVQSKDIDMKFEVDESWERIGVDWVKADPSRFSQVLINLLTNAIKFSYMRPVRKITVRIAASLTRPAARPLTECDHDHTQGQQGEQPYSMTRQNSQESVVSVGNTSNADAVSLYPETENTIYLSFSVVDTGRGLSPSERAMLFQRFSQATPRTHVEYGGSGLGLFICRKLTGLQGGEISVQSKENEGSTFSFYIHAERGSAPEEGESAAPVEQRRRSVAEVADGVPKSELGALKTASTPTAKEEVARTVNEAKLDKLSILVVEDNLINQKVLQKQLTAAGCEARVANNGQEALDIIFSSALAADTPAEAPKIDVVLMDVEMPVMDGLTAARHLRAALQEGKLRSRVPLIAVSANARREQIKEMLEAGMDDTVGKPFRIPELMAKIRDLLEKLALHA</sequence>
<dbReference type="InterPro" id="IPR011006">
    <property type="entry name" value="CheY-like_superfamily"/>
</dbReference>
<dbReference type="InterPro" id="IPR036097">
    <property type="entry name" value="HisK_dim/P_sf"/>
</dbReference>
<dbReference type="SMART" id="SM00388">
    <property type="entry name" value="HisKA"/>
    <property type="match status" value="1"/>
</dbReference>
<dbReference type="SUPFAM" id="SSF55874">
    <property type="entry name" value="ATPase domain of HSP90 chaperone/DNA topoisomerase II/histidine kinase"/>
    <property type="match status" value="1"/>
</dbReference>
<feature type="domain" description="PAS" evidence="10">
    <location>
        <begin position="574"/>
        <end position="643"/>
    </location>
</feature>
<dbReference type="Pfam" id="PF02518">
    <property type="entry name" value="HATPase_c"/>
    <property type="match status" value="1"/>
</dbReference>
<dbReference type="STRING" id="698492.A0A0E9NC97"/>
<evidence type="ECO:0000256" key="6">
    <source>
        <dbReference type="PROSITE-ProRule" id="PRU00169"/>
    </source>
</evidence>
<dbReference type="SUPFAM" id="SSF55785">
    <property type="entry name" value="PYP-like sensor domain (PAS domain)"/>
    <property type="match status" value="2"/>
</dbReference>
<dbReference type="CDD" id="cd00082">
    <property type="entry name" value="HisKA"/>
    <property type="match status" value="1"/>
</dbReference>
<dbReference type="InterPro" id="IPR013656">
    <property type="entry name" value="PAS_4"/>
</dbReference>
<feature type="domain" description="Response regulatory" evidence="9">
    <location>
        <begin position="1074"/>
        <end position="1205"/>
    </location>
</feature>
<evidence type="ECO:0000256" key="7">
    <source>
        <dbReference type="SAM" id="MobiDB-lite"/>
    </source>
</evidence>
<dbReference type="AlphaFoldDB" id="A0A0E9NC97"/>
<keyword evidence="4" id="KW-0808">Transferase</keyword>
<dbReference type="PROSITE" id="PS50110">
    <property type="entry name" value="RESPONSE_REGULATORY"/>
    <property type="match status" value="1"/>
</dbReference>
<evidence type="ECO:0000256" key="5">
    <source>
        <dbReference type="ARBA" id="ARBA00022777"/>
    </source>
</evidence>
<dbReference type="InterPro" id="IPR004358">
    <property type="entry name" value="Sig_transdc_His_kin-like_C"/>
</dbReference>
<feature type="domain" description="Histidine kinase" evidence="8">
    <location>
        <begin position="716"/>
        <end position="1014"/>
    </location>
</feature>
<dbReference type="PANTHER" id="PTHR43047:SF72">
    <property type="entry name" value="OSMOSENSING HISTIDINE PROTEIN KINASE SLN1"/>
    <property type="match status" value="1"/>
</dbReference>
<dbReference type="PROSITE" id="PS50109">
    <property type="entry name" value="HIS_KIN"/>
    <property type="match status" value="1"/>
</dbReference>
<reference evidence="12 13" key="3">
    <citation type="journal article" date="2015" name="Genome Announc.">
        <title>Draft Genome Sequence of the Archiascomycetous Yeast Saitoella complicata.</title>
        <authorList>
            <person name="Yamauchi K."/>
            <person name="Kondo S."/>
            <person name="Hamamoto M."/>
            <person name="Takahashi Y."/>
            <person name="Ogura Y."/>
            <person name="Hayashi T."/>
            <person name="Nishida H."/>
        </authorList>
    </citation>
    <scope>NUCLEOTIDE SEQUENCE [LARGE SCALE GENOMIC DNA]</scope>
    <source>
        <strain evidence="12 13">NRRL Y-17804</strain>
    </source>
</reference>
<feature type="region of interest" description="Disordered" evidence="7">
    <location>
        <begin position="887"/>
        <end position="918"/>
    </location>
</feature>
<dbReference type="Gene3D" id="3.40.50.2300">
    <property type="match status" value="1"/>
</dbReference>
<evidence type="ECO:0000256" key="3">
    <source>
        <dbReference type="ARBA" id="ARBA00022553"/>
    </source>
</evidence>
<accession>A0A0E9NC97</accession>
<dbReference type="InterPro" id="IPR001610">
    <property type="entry name" value="PAC"/>
</dbReference>
<dbReference type="CDD" id="cd00130">
    <property type="entry name" value="PAS"/>
    <property type="match status" value="1"/>
</dbReference>
<evidence type="ECO:0000259" key="10">
    <source>
        <dbReference type="PROSITE" id="PS50112"/>
    </source>
</evidence>
<gene>
    <name evidence="12" type="ORF">G7K_1626-t1</name>
</gene>
<evidence type="ECO:0000313" key="13">
    <source>
        <dbReference type="Proteomes" id="UP000033140"/>
    </source>
</evidence>
<dbReference type="GO" id="GO:0005886">
    <property type="term" value="C:plasma membrane"/>
    <property type="evidence" value="ECO:0007669"/>
    <property type="project" value="TreeGrafter"/>
</dbReference>
<dbReference type="NCBIfam" id="TIGR00229">
    <property type="entry name" value="sensory_box"/>
    <property type="match status" value="1"/>
</dbReference>
<organism evidence="12 13">
    <name type="scientific">Saitoella complicata (strain BCRC 22490 / CBS 7301 / JCM 7358 / NBRC 10748 / NRRL Y-17804)</name>
    <dbReference type="NCBI Taxonomy" id="698492"/>
    <lineage>
        <taxon>Eukaryota</taxon>
        <taxon>Fungi</taxon>
        <taxon>Dikarya</taxon>
        <taxon>Ascomycota</taxon>
        <taxon>Taphrinomycotina</taxon>
        <taxon>Taphrinomycotina incertae sedis</taxon>
        <taxon>Saitoella</taxon>
    </lineage>
</organism>
<feature type="compositionally biased region" description="Polar residues" evidence="7">
    <location>
        <begin position="896"/>
        <end position="918"/>
    </location>
</feature>
<name>A0A0E9NC97_SAICN</name>
<dbReference type="InterPro" id="IPR005467">
    <property type="entry name" value="His_kinase_dom"/>
</dbReference>
<evidence type="ECO:0000259" key="8">
    <source>
        <dbReference type="PROSITE" id="PS50109"/>
    </source>
</evidence>
<comment type="catalytic activity">
    <reaction evidence="1">
        <text>ATP + protein L-histidine = ADP + protein N-phospho-L-histidine.</text>
        <dbReference type="EC" id="2.7.13.3"/>
    </reaction>
</comment>
<dbReference type="PANTHER" id="PTHR43047">
    <property type="entry name" value="TWO-COMPONENT HISTIDINE PROTEIN KINASE"/>
    <property type="match status" value="1"/>
</dbReference>
<evidence type="ECO:0000259" key="9">
    <source>
        <dbReference type="PROSITE" id="PS50110"/>
    </source>
</evidence>
<protein>
    <recommendedName>
        <fullName evidence="2">histidine kinase</fullName>
        <ecNumber evidence="2">2.7.13.3</ecNumber>
    </recommendedName>
</protein>
<dbReference type="InterPro" id="IPR035965">
    <property type="entry name" value="PAS-like_dom_sf"/>
</dbReference>
<reference evidence="12 13" key="1">
    <citation type="journal article" date="2011" name="J. Gen. Appl. Microbiol.">
        <title>Draft genome sequencing of the enigmatic yeast Saitoella complicata.</title>
        <authorList>
            <person name="Nishida H."/>
            <person name="Hamamoto M."/>
            <person name="Sugiyama J."/>
        </authorList>
    </citation>
    <scope>NUCLEOTIDE SEQUENCE [LARGE SCALE GENOMIC DNA]</scope>
    <source>
        <strain evidence="12 13">NRRL Y-17804</strain>
    </source>
</reference>
<reference evidence="12 13" key="2">
    <citation type="journal article" date="2014" name="J. Gen. Appl. Microbiol.">
        <title>The early diverging ascomycetous budding yeast Saitoella complicata has three histone deacetylases belonging to the Clr6, Hos2, and Rpd3 lineages.</title>
        <authorList>
            <person name="Nishida H."/>
            <person name="Matsumoto T."/>
            <person name="Kondo S."/>
            <person name="Hamamoto M."/>
            <person name="Yoshikawa H."/>
        </authorList>
    </citation>
    <scope>NUCLEOTIDE SEQUENCE [LARGE SCALE GENOMIC DNA]</scope>
    <source>
        <strain evidence="12 13">NRRL Y-17804</strain>
    </source>
</reference>
<dbReference type="EC" id="2.7.13.3" evidence="2"/>
<dbReference type="GO" id="GO:0000155">
    <property type="term" value="F:phosphorelay sensor kinase activity"/>
    <property type="evidence" value="ECO:0007669"/>
    <property type="project" value="InterPro"/>
</dbReference>
<keyword evidence="3 6" id="KW-0597">Phosphoprotein</keyword>
<dbReference type="InterPro" id="IPR001789">
    <property type="entry name" value="Sig_transdc_resp-reg_receiver"/>
</dbReference>
<dbReference type="CDD" id="cd17546">
    <property type="entry name" value="REC_hyHK_CKI1_RcsC-like"/>
    <property type="match status" value="1"/>
</dbReference>
<dbReference type="GO" id="GO:0009927">
    <property type="term" value="F:histidine phosphotransfer kinase activity"/>
    <property type="evidence" value="ECO:0007669"/>
    <property type="project" value="TreeGrafter"/>
</dbReference>
<dbReference type="InterPro" id="IPR003661">
    <property type="entry name" value="HisK_dim/P_dom"/>
</dbReference>
<dbReference type="Pfam" id="PF00512">
    <property type="entry name" value="HisKA"/>
    <property type="match status" value="1"/>
</dbReference>
<comment type="caution">
    <text evidence="12">The sequence shown here is derived from an EMBL/GenBank/DDBJ whole genome shotgun (WGS) entry which is preliminary data.</text>
</comment>
<dbReference type="SMART" id="SM00091">
    <property type="entry name" value="PAS"/>
    <property type="match status" value="2"/>
</dbReference>
<feature type="domain" description="PAC" evidence="11">
    <location>
        <begin position="645"/>
        <end position="698"/>
    </location>
</feature>
<dbReference type="Pfam" id="PF08448">
    <property type="entry name" value="PAS_4"/>
    <property type="match status" value="1"/>
</dbReference>
<dbReference type="PROSITE" id="PS50113">
    <property type="entry name" value="PAC"/>
    <property type="match status" value="1"/>
</dbReference>
<evidence type="ECO:0000256" key="2">
    <source>
        <dbReference type="ARBA" id="ARBA00012438"/>
    </source>
</evidence>
<dbReference type="SUPFAM" id="SSF52172">
    <property type="entry name" value="CheY-like"/>
    <property type="match status" value="1"/>
</dbReference>
<dbReference type="SMART" id="SM00448">
    <property type="entry name" value="REC"/>
    <property type="match status" value="1"/>
</dbReference>
<dbReference type="InterPro" id="IPR036890">
    <property type="entry name" value="HATPase_C_sf"/>
</dbReference>
<dbReference type="Gene3D" id="3.30.450.20">
    <property type="entry name" value="PAS domain"/>
    <property type="match status" value="2"/>
</dbReference>
<keyword evidence="5" id="KW-0418">Kinase</keyword>
<dbReference type="EMBL" id="BACD03000009">
    <property type="protein sequence ID" value="GAO47418.1"/>
    <property type="molecule type" value="Genomic_DNA"/>
</dbReference>
<dbReference type="InterPro" id="IPR000700">
    <property type="entry name" value="PAS-assoc_C"/>
</dbReference>
<dbReference type="PRINTS" id="PR00344">
    <property type="entry name" value="BCTRLSENSOR"/>
</dbReference>
<feature type="modified residue" description="4-aspartylphosphate" evidence="6">
    <location>
        <position position="1134"/>
    </location>
</feature>
<dbReference type="SMART" id="SM00086">
    <property type="entry name" value="PAC"/>
    <property type="match status" value="1"/>
</dbReference>
<dbReference type="Pfam" id="PF00072">
    <property type="entry name" value="Response_reg"/>
    <property type="match status" value="1"/>
</dbReference>
<proteinExistence type="predicted"/>
<dbReference type="SMART" id="SM00387">
    <property type="entry name" value="HATPase_c"/>
    <property type="match status" value="1"/>
</dbReference>
<dbReference type="InterPro" id="IPR003594">
    <property type="entry name" value="HATPase_dom"/>
</dbReference>
<evidence type="ECO:0000256" key="4">
    <source>
        <dbReference type="ARBA" id="ARBA00022679"/>
    </source>
</evidence>
<dbReference type="InterPro" id="IPR000014">
    <property type="entry name" value="PAS"/>
</dbReference>
<dbReference type="Gene3D" id="1.10.287.130">
    <property type="match status" value="1"/>
</dbReference>
<evidence type="ECO:0000313" key="12">
    <source>
        <dbReference type="EMBL" id="GAO47418.1"/>
    </source>
</evidence>
<evidence type="ECO:0000256" key="1">
    <source>
        <dbReference type="ARBA" id="ARBA00000085"/>
    </source>
</evidence>